<dbReference type="InterPro" id="IPR002376">
    <property type="entry name" value="Formyl_transf_N"/>
</dbReference>
<organism evidence="2 3">
    <name type="scientific">Limosilactobacillus vaginalis</name>
    <dbReference type="NCBI Taxonomy" id="1633"/>
    <lineage>
        <taxon>Bacteria</taxon>
        <taxon>Bacillati</taxon>
        <taxon>Bacillota</taxon>
        <taxon>Bacilli</taxon>
        <taxon>Lactobacillales</taxon>
        <taxon>Lactobacillaceae</taxon>
        <taxon>Limosilactobacillus</taxon>
    </lineage>
</organism>
<dbReference type="GO" id="GO:0004479">
    <property type="term" value="F:methionyl-tRNA formyltransferase activity"/>
    <property type="evidence" value="ECO:0007669"/>
    <property type="project" value="TreeGrafter"/>
</dbReference>
<gene>
    <name evidence="2" type="ORF">L2724_08225</name>
</gene>
<dbReference type="PANTHER" id="PTHR11138:SF5">
    <property type="entry name" value="METHIONYL-TRNA FORMYLTRANSFERASE, MITOCHONDRIAL"/>
    <property type="match status" value="1"/>
</dbReference>
<feature type="domain" description="Formyl transferase N-terminal" evidence="1">
    <location>
        <begin position="7"/>
        <end position="138"/>
    </location>
</feature>
<evidence type="ECO:0000313" key="2">
    <source>
        <dbReference type="EMBL" id="MCZ3668254.1"/>
    </source>
</evidence>
<evidence type="ECO:0000259" key="1">
    <source>
        <dbReference type="Pfam" id="PF00551"/>
    </source>
</evidence>
<dbReference type="RefSeq" id="WP_269296190.1">
    <property type="nucleotide sequence ID" value="NZ_JAKHPH010000028.1"/>
</dbReference>
<accession>A0AAW5WVD5</accession>
<dbReference type="InterPro" id="IPR036477">
    <property type="entry name" value="Formyl_transf_N_sf"/>
</dbReference>
<dbReference type="AlphaFoldDB" id="A0AAW5WVD5"/>
<comment type="caution">
    <text evidence="2">The sequence shown here is derived from an EMBL/GenBank/DDBJ whole genome shotgun (WGS) entry which is preliminary data.</text>
</comment>
<evidence type="ECO:0000313" key="3">
    <source>
        <dbReference type="Proteomes" id="UP001212401"/>
    </source>
</evidence>
<protein>
    <recommendedName>
        <fullName evidence="1">Formyl transferase N-terminal domain-containing protein</fullName>
    </recommendedName>
</protein>
<dbReference type="GO" id="GO:0005829">
    <property type="term" value="C:cytosol"/>
    <property type="evidence" value="ECO:0007669"/>
    <property type="project" value="TreeGrafter"/>
</dbReference>
<dbReference type="Proteomes" id="UP001212401">
    <property type="component" value="Unassembled WGS sequence"/>
</dbReference>
<proteinExistence type="predicted"/>
<dbReference type="EMBL" id="JAKHPH010000028">
    <property type="protein sequence ID" value="MCZ3668254.1"/>
    <property type="molecule type" value="Genomic_DNA"/>
</dbReference>
<dbReference type="Gene3D" id="3.40.50.12230">
    <property type="match status" value="1"/>
</dbReference>
<sequence>MTQKFNIIFFSEVNSKFGMPIFKMLYHDDRFNIKAFVTTPEGKLCSYYINEDNPVDLEKYAESKDIPVFRPNNINSSKFIDELSDFNPDYILIANYQKIFKKNLIELPKLKTLNFHPSPLPRYAGLAPFFWMSLNGKKILVFPV</sequence>
<dbReference type="PANTHER" id="PTHR11138">
    <property type="entry name" value="METHIONYL-TRNA FORMYLTRANSFERASE"/>
    <property type="match status" value="1"/>
</dbReference>
<reference evidence="2" key="1">
    <citation type="submission" date="2022-01" db="EMBL/GenBank/DDBJ databases">
        <title>VMRC isolate genome collection.</title>
        <authorList>
            <person name="France M."/>
            <person name="Rutt L."/>
            <person name="Humphrys M."/>
            <person name="Ravel J."/>
        </authorList>
    </citation>
    <scope>NUCLEOTIDE SEQUENCE</scope>
    <source>
        <strain evidence="2">C0048A1</strain>
    </source>
</reference>
<dbReference type="Pfam" id="PF00551">
    <property type="entry name" value="Formyl_trans_N"/>
    <property type="match status" value="1"/>
</dbReference>
<name>A0AAW5WVD5_9LACO</name>
<dbReference type="SUPFAM" id="SSF53328">
    <property type="entry name" value="Formyltransferase"/>
    <property type="match status" value="1"/>
</dbReference>